<dbReference type="InterPro" id="IPR020084">
    <property type="entry name" value="NUDIX_hydrolase_CS"/>
</dbReference>
<dbReference type="PANTHER" id="PTHR43046:SF14">
    <property type="entry name" value="MUTT_NUDIX FAMILY PROTEIN"/>
    <property type="match status" value="1"/>
</dbReference>
<dbReference type="InterPro" id="IPR015797">
    <property type="entry name" value="NUDIX_hydrolase-like_dom_sf"/>
</dbReference>
<feature type="domain" description="Nudix hydrolase" evidence="3">
    <location>
        <begin position="16"/>
        <end position="145"/>
    </location>
</feature>
<name>A0ABZ2XX55_9RHOB</name>
<dbReference type="GO" id="GO:0016787">
    <property type="term" value="F:hydrolase activity"/>
    <property type="evidence" value="ECO:0007669"/>
    <property type="project" value="UniProtKB-KW"/>
</dbReference>
<dbReference type="PANTHER" id="PTHR43046">
    <property type="entry name" value="GDP-MANNOSE MANNOSYL HYDROLASE"/>
    <property type="match status" value="1"/>
</dbReference>
<dbReference type="PROSITE" id="PS51462">
    <property type="entry name" value="NUDIX"/>
    <property type="match status" value="1"/>
</dbReference>
<dbReference type="RefSeq" id="WP_406647327.1">
    <property type="nucleotide sequence ID" value="NZ_CP123584.1"/>
</dbReference>
<comment type="cofactor">
    <cofactor evidence="1">
        <name>Mg(2+)</name>
        <dbReference type="ChEBI" id="CHEBI:18420"/>
    </cofactor>
</comment>
<evidence type="ECO:0000313" key="4">
    <source>
        <dbReference type="EMBL" id="WZK89241.1"/>
    </source>
</evidence>
<accession>A0ABZ2XX55</accession>
<evidence type="ECO:0000313" key="5">
    <source>
        <dbReference type="Proteomes" id="UP001623232"/>
    </source>
</evidence>
<sequence>MIRRFGEPPQADKTYNRRPGAYALLPRDGKLLLTCYYDPNPDLQLPGGGVDPGESPILALHREVREETGWSITTPKWFGVFRRFVYMPEYDLWAEKICNIYLARPLVRRGPPSEPDHEAVWLDIDQASAALGNAGDRYFAHRLLNAGSI</sequence>
<evidence type="ECO:0000256" key="2">
    <source>
        <dbReference type="ARBA" id="ARBA00022801"/>
    </source>
</evidence>
<reference evidence="4 5" key="1">
    <citation type="submission" date="2023-04" db="EMBL/GenBank/DDBJ databases">
        <title>Complete genome sequence of Alisedimentitalea scapharcae.</title>
        <authorList>
            <person name="Rong J.-C."/>
            <person name="Yi M.-L."/>
            <person name="Zhao Q."/>
        </authorList>
    </citation>
    <scope>NUCLEOTIDE SEQUENCE [LARGE SCALE GENOMIC DNA]</scope>
    <source>
        <strain evidence="4 5">KCTC 42119</strain>
    </source>
</reference>
<proteinExistence type="predicted"/>
<organism evidence="4 5">
    <name type="scientific">Aliisedimentitalea scapharcae</name>
    <dbReference type="NCBI Taxonomy" id="1524259"/>
    <lineage>
        <taxon>Bacteria</taxon>
        <taxon>Pseudomonadati</taxon>
        <taxon>Pseudomonadota</taxon>
        <taxon>Alphaproteobacteria</taxon>
        <taxon>Rhodobacterales</taxon>
        <taxon>Roseobacteraceae</taxon>
        <taxon>Aliisedimentitalea</taxon>
    </lineage>
</organism>
<dbReference type="Pfam" id="PF00293">
    <property type="entry name" value="NUDIX"/>
    <property type="match status" value="1"/>
</dbReference>
<dbReference type="PROSITE" id="PS00893">
    <property type="entry name" value="NUDIX_BOX"/>
    <property type="match status" value="1"/>
</dbReference>
<dbReference type="Gene3D" id="3.90.79.10">
    <property type="entry name" value="Nucleoside Triphosphate Pyrophosphohydrolase"/>
    <property type="match status" value="1"/>
</dbReference>
<protein>
    <submittedName>
        <fullName evidence="4">NUDIX hydrolase</fullName>
    </submittedName>
</protein>
<dbReference type="Proteomes" id="UP001623232">
    <property type="component" value="Chromosome"/>
</dbReference>
<evidence type="ECO:0000259" key="3">
    <source>
        <dbReference type="PROSITE" id="PS51462"/>
    </source>
</evidence>
<evidence type="ECO:0000256" key="1">
    <source>
        <dbReference type="ARBA" id="ARBA00001946"/>
    </source>
</evidence>
<dbReference type="SUPFAM" id="SSF55811">
    <property type="entry name" value="Nudix"/>
    <property type="match status" value="1"/>
</dbReference>
<gene>
    <name evidence="4" type="ORF">QEZ52_01430</name>
</gene>
<keyword evidence="5" id="KW-1185">Reference proteome</keyword>
<dbReference type="InterPro" id="IPR000086">
    <property type="entry name" value="NUDIX_hydrolase_dom"/>
</dbReference>
<keyword evidence="2 4" id="KW-0378">Hydrolase</keyword>
<dbReference type="EMBL" id="CP123584">
    <property type="protein sequence ID" value="WZK89241.1"/>
    <property type="molecule type" value="Genomic_DNA"/>
</dbReference>
<dbReference type="CDD" id="cd04684">
    <property type="entry name" value="NUDIX_Hydrolase"/>
    <property type="match status" value="1"/>
</dbReference>